<protein>
    <submittedName>
        <fullName evidence="3">Luc7-like protein 3</fullName>
    </submittedName>
</protein>
<organism evidence="2 3">
    <name type="scientific">Elaeophora elaphi</name>
    <dbReference type="NCBI Taxonomy" id="1147741"/>
    <lineage>
        <taxon>Eukaryota</taxon>
        <taxon>Metazoa</taxon>
        <taxon>Ecdysozoa</taxon>
        <taxon>Nematoda</taxon>
        <taxon>Chromadorea</taxon>
        <taxon>Rhabditida</taxon>
        <taxon>Spirurina</taxon>
        <taxon>Spiruromorpha</taxon>
        <taxon>Filarioidea</taxon>
        <taxon>Onchocercidae</taxon>
        <taxon>Elaeophora</taxon>
    </lineage>
</organism>
<feature type="compositionally biased region" description="Basic residues" evidence="1">
    <location>
        <begin position="10"/>
        <end position="31"/>
    </location>
</feature>
<dbReference type="Proteomes" id="UP000050640">
    <property type="component" value="Unplaced"/>
</dbReference>
<accession>A0A0R3RHN5</accession>
<dbReference type="AlphaFoldDB" id="A0A0R3RHN5"/>
<feature type="compositionally biased region" description="Basic and acidic residues" evidence="1">
    <location>
        <begin position="101"/>
        <end position="113"/>
    </location>
</feature>
<feature type="compositionally biased region" description="Basic and acidic residues" evidence="1">
    <location>
        <begin position="32"/>
        <end position="42"/>
    </location>
</feature>
<feature type="compositionally biased region" description="Pro residues" evidence="1">
    <location>
        <begin position="83"/>
        <end position="92"/>
    </location>
</feature>
<evidence type="ECO:0000313" key="3">
    <source>
        <dbReference type="WBParaSite" id="EEL_0000096901-mRNA-1"/>
    </source>
</evidence>
<evidence type="ECO:0000313" key="2">
    <source>
        <dbReference type="Proteomes" id="UP000050640"/>
    </source>
</evidence>
<sequence length="322" mass="37492">MEEGDDALKSRSRKHRREKDKRSERRRHRYHRYEDSESKDEVSCCGHPRQLHRSDSRRRRHRRHHRRHKSRGHHRSQKEIPTPLRPPTPPQPQSAEPKASVSKEKQKDEKESCEMTSTNQGKLSTSGEITGQIKSNSQLGTSQLLRDNQKVEGRENAYNIVASKGELLQELCVTQCIRDGYEISRMAYTTYFPISKKPNFIYLPQMRFVPNDSDALKKLSTQSSRSSLSHEIAQSNNICQNQTFNLTKEKNFSPRTKIVNFMENLNECCLALRKARRNISNLKLLTSGEVLSEVHRYDTSTKAIINDLKHLEQRVERKLTTT</sequence>
<feature type="compositionally biased region" description="Basic residues" evidence="1">
    <location>
        <begin position="49"/>
        <end position="76"/>
    </location>
</feature>
<keyword evidence="2" id="KW-1185">Reference proteome</keyword>
<dbReference type="WBParaSite" id="EEL_0000096901-mRNA-1">
    <property type="protein sequence ID" value="EEL_0000096901-mRNA-1"/>
    <property type="gene ID" value="EEL_0000096901"/>
</dbReference>
<feature type="compositionally biased region" description="Polar residues" evidence="1">
    <location>
        <begin position="114"/>
        <end position="127"/>
    </location>
</feature>
<reference evidence="3" key="1">
    <citation type="submission" date="2017-02" db="UniProtKB">
        <authorList>
            <consortium name="WormBaseParasite"/>
        </authorList>
    </citation>
    <scope>IDENTIFICATION</scope>
</reference>
<name>A0A0R3RHN5_9BILA</name>
<feature type="region of interest" description="Disordered" evidence="1">
    <location>
        <begin position="1"/>
        <end position="127"/>
    </location>
</feature>
<proteinExistence type="predicted"/>
<evidence type="ECO:0000256" key="1">
    <source>
        <dbReference type="SAM" id="MobiDB-lite"/>
    </source>
</evidence>